<name>A0A8S3SKW9_MYTED</name>
<gene>
    <name evidence="1" type="ORF">MEDL_34882</name>
</gene>
<reference evidence="1" key="1">
    <citation type="submission" date="2021-03" db="EMBL/GenBank/DDBJ databases">
        <authorList>
            <person name="Bekaert M."/>
        </authorList>
    </citation>
    <scope>NUCLEOTIDE SEQUENCE</scope>
</reference>
<keyword evidence="2" id="KW-1185">Reference proteome</keyword>
<proteinExistence type="predicted"/>
<protein>
    <submittedName>
        <fullName evidence="1">Uncharacterized protein</fullName>
    </submittedName>
</protein>
<organism evidence="1 2">
    <name type="scientific">Mytilus edulis</name>
    <name type="common">Blue mussel</name>
    <dbReference type="NCBI Taxonomy" id="6550"/>
    <lineage>
        <taxon>Eukaryota</taxon>
        <taxon>Metazoa</taxon>
        <taxon>Spiralia</taxon>
        <taxon>Lophotrochozoa</taxon>
        <taxon>Mollusca</taxon>
        <taxon>Bivalvia</taxon>
        <taxon>Autobranchia</taxon>
        <taxon>Pteriomorphia</taxon>
        <taxon>Mytilida</taxon>
        <taxon>Mytiloidea</taxon>
        <taxon>Mytilidae</taxon>
        <taxon>Mytilinae</taxon>
        <taxon>Mytilus</taxon>
    </lineage>
</organism>
<evidence type="ECO:0000313" key="1">
    <source>
        <dbReference type="EMBL" id="CAG2221480.1"/>
    </source>
</evidence>
<dbReference type="Proteomes" id="UP000683360">
    <property type="component" value="Unassembled WGS sequence"/>
</dbReference>
<dbReference type="EMBL" id="CAJPWZ010001681">
    <property type="protein sequence ID" value="CAG2221480.1"/>
    <property type="molecule type" value="Genomic_DNA"/>
</dbReference>
<dbReference type="AlphaFoldDB" id="A0A8S3SKW9"/>
<dbReference type="OrthoDB" id="5986221at2759"/>
<evidence type="ECO:0000313" key="2">
    <source>
        <dbReference type="Proteomes" id="UP000683360"/>
    </source>
</evidence>
<sequence length="992" mass="115201">MNMCNYAKVILARSTKDPDNLKWWNNKQVENSKENSIYTTVPNHSQNINVFQRYNNYHVIMNKYPKMYIPLAEFKSRVPRVQIYLTKTKYWKNCNKSGEKTLFIEKYNLKNWCKLSEIERKGHQQNDCNICKSDAFHTSLHAASAPQTTNDIDQLCTQLTTTVCNTSKTNNDGKMIKVVKTIVPYIEKKTGSNFTDKKFINEIKSLPAKSNINWTELSRKYQVKNSYHKFPLNGGQVLYQFAKSEGVEVNKFNETKRISGRDYFRRVRRAKHILCKRLSTPTPRPAKQLKKEVRELLQTGDLDIGVAVAPKVFKSNNITTTGELVEKIVTVYGRKFPLHQLCQKLTNEQSEMGFFRASANTIHRHLKLWHDHSGILSRPYFLIMVSCLFDENIYLTNEEYTEKYPDQKAIDVQSIVEKPKLYIFGQSKSSDSDQMSYSTTRVEDLKDLSTPSIAPDGLKVYDIVRIFTGDNPARQFECGQQRGGNYRCICGLAAVNHSNFEAAFIQKTQSLQQRLDLFKAGTLWKTFNMQNNINPFVNLTKETLTDELDYRNLDIYNLKKPELKTLLTETLHGIQRPPALFCPNFDNTCTTENLEQYEISNCEPLHDIVNVVQNLITELPYHLDDNIQKEYLRFFEVTVGDKNELKASNARLYAIKLAHFTNMNYENGLVNADILTICNSLVEIITICYSRSNERTQKQVLRLYNQCFLFAILIKYVIINPKKLTKGKFYGSHFHSFTVHFPEMYRLFCLRSLLPENQERTFGDLRSISVRTSNRQAKYVVDNCVLRFLAKQDSEDQIDSFEHQDSAISQQARLLPPRGNSIIPGQLIASRHRLIQAHCQRISDFLEVGINVWWKTSEGHVEFLDGPHENHSQDCGPNLHHFSTSNLKKEYAYLDEKWKNIIDKVTTNKFTVPCMKIKVYDVNGKVTSVLNTNLDLEKNSGRWQSIQMSIYSLLIYKWSNYQFLQQHKLIVVFFPIKYSRLKICNELEKNSP</sequence>
<accession>A0A8S3SKW9</accession>
<comment type="caution">
    <text evidence="1">The sequence shown here is derived from an EMBL/GenBank/DDBJ whole genome shotgun (WGS) entry which is preliminary data.</text>
</comment>